<dbReference type="InterPro" id="IPR008948">
    <property type="entry name" value="L-Aspartase-like"/>
</dbReference>
<protein>
    <submittedName>
        <fullName evidence="3">Histidine ammonia-lyase</fullName>
    </submittedName>
</protein>
<feature type="transmembrane region" description="Helical" evidence="2">
    <location>
        <begin position="250"/>
        <end position="270"/>
    </location>
</feature>
<name>A0AAV4JRK7_9GAST</name>
<keyword evidence="2" id="KW-1133">Transmembrane helix</keyword>
<keyword evidence="2" id="KW-0812">Transmembrane</keyword>
<organism evidence="3 4">
    <name type="scientific">Elysia marginata</name>
    <dbReference type="NCBI Taxonomy" id="1093978"/>
    <lineage>
        <taxon>Eukaryota</taxon>
        <taxon>Metazoa</taxon>
        <taxon>Spiralia</taxon>
        <taxon>Lophotrochozoa</taxon>
        <taxon>Mollusca</taxon>
        <taxon>Gastropoda</taxon>
        <taxon>Heterobranchia</taxon>
        <taxon>Euthyneura</taxon>
        <taxon>Panpulmonata</taxon>
        <taxon>Sacoglossa</taxon>
        <taxon>Placobranchoidea</taxon>
        <taxon>Plakobranchidae</taxon>
        <taxon>Elysia</taxon>
    </lineage>
</organism>
<keyword evidence="2" id="KW-0472">Membrane</keyword>
<comment type="similarity">
    <text evidence="1">Belongs to the PAL/histidase family.</text>
</comment>
<dbReference type="InterPro" id="IPR024083">
    <property type="entry name" value="Fumarase/histidase_N"/>
</dbReference>
<feature type="transmembrane region" description="Helical" evidence="2">
    <location>
        <begin position="222"/>
        <end position="244"/>
    </location>
</feature>
<gene>
    <name evidence="3" type="ORF">ElyMa_003384100</name>
</gene>
<evidence type="ECO:0000313" key="4">
    <source>
        <dbReference type="Proteomes" id="UP000762676"/>
    </source>
</evidence>
<reference evidence="3 4" key="1">
    <citation type="journal article" date="2021" name="Elife">
        <title>Chloroplast acquisition without the gene transfer in kleptoplastic sea slugs, Plakobranchus ocellatus.</title>
        <authorList>
            <person name="Maeda T."/>
            <person name="Takahashi S."/>
            <person name="Yoshida T."/>
            <person name="Shimamura S."/>
            <person name="Takaki Y."/>
            <person name="Nagai Y."/>
            <person name="Toyoda A."/>
            <person name="Suzuki Y."/>
            <person name="Arimoto A."/>
            <person name="Ishii H."/>
            <person name="Satoh N."/>
            <person name="Nishiyama T."/>
            <person name="Hasebe M."/>
            <person name="Maruyama T."/>
            <person name="Minagawa J."/>
            <person name="Obokata J."/>
            <person name="Shigenobu S."/>
        </authorList>
    </citation>
    <scope>NUCLEOTIDE SEQUENCE [LARGE SCALE GENOMIC DNA]</scope>
</reference>
<comment type="caution">
    <text evidence="3">The sequence shown here is derived from an EMBL/GenBank/DDBJ whole genome shotgun (WGS) entry which is preliminary data.</text>
</comment>
<dbReference type="Pfam" id="PF00221">
    <property type="entry name" value="Lyase_aromatic"/>
    <property type="match status" value="1"/>
</dbReference>
<dbReference type="Gene3D" id="1.10.275.10">
    <property type="entry name" value="Fumarase/aspartase (N-terminal domain)"/>
    <property type="match status" value="1"/>
</dbReference>
<accession>A0AAV4JRK7</accession>
<feature type="transmembrane region" description="Helical" evidence="2">
    <location>
        <begin position="309"/>
        <end position="339"/>
    </location>
</feature>
<sequence length="352" mass="37879">MKLSVRVRGDWFAVPCKGSDSIKWLGDEALRRYYKKKAPSATETEAVHEVRKTKGGALLDFDDGVKDVLDDNDFVTVVLESDVSSPVSLPSEIVPKHAAGSQQEKEYLALDGDSLSTDDLLRLGRGQYYIKLTDESKQKVNKARKLVEDLCNSKKPVYGVTTGFGKFANVTISKDKLVRLRSSPDGVPFSRDFSAFNVIRVSLTLIVDNHDNTIYLHTHSRAVVVVVKVVVVVVDVFAIVVVLVVVEVEIVVEIVVVIVVVATVAVVLVVEVVLLVVVVVVLVIVVEIVVVVAVSVVEVVVILSVVVAVAVAVVVLVIVVIIIVVVVVVVVAAVVIIVLNDVVVAIVEAAGR</sequence>
<evidence type="ECO:0000256" key="2">
    <source>
        <dbReference type="SAM" id="Phobius"/>
    </source>
</evidence>
<evidence type="ECO:0000256" key="1">
    <source>
        <dbReference type="ARBA" id="ARBA00007238"/>
    </source>
</evidence>
<dbReference type="Gene3D" id="3.10.20.90">
    <property type="entry name" value="Phosphatidylinositol 3-kinase Catalytic Subunit, Chain A, domain 1"/>
    <property type="match status" value="1"/>
</dbReference>
<dbReference type="SUPFAM" id="SSF48557">
    <property type="entry name" value="L-aspartase-like"/>
    <property type="match status" value="1"/>
</dbReference>
<dbReference type="Proteomes" id="UP000762676">
    <property type="component" value="Unassembled WGS sequence"/>
</dbReference>
<dbReference type="GO" id="GO:0003824">
    <property type="term" value="F:catalytic activity"/>
    <property type="evidence" value="ECO:0007669"/>
    <property type="project" value="InterPro"/>
</dbReference>
<feature type="transmembrane region" description="Helical" evidence="2">
    <location>
        <begin position="277"/>
        <end position="303"/>
    </location>
</feature>
<evidence type="ECO:0000313" key="3">
    <source>
        <dbReference type="EMBL" id="GFS23211.1"/>
    </source>
</evidence>
<keyword evidence="4" id="KW-1185">Reference proteome</keyword>
<dbReference type="AlphaFoldDB" id="A0AAV4JRK7"/>
<proteinExistence type="inferred from homology"/>
<dbReference type="EMBL" id="BMAT01006964">
    <property type="protein sequence ID" value="GFS23211.1"/>
    <property type="molecule type" value="Genomic_DNA"/>
</dbReference>
<dbReference type="InterPro" id="IPR001106">
    <property type="entry name" value="Aromatic_Lyase"/>
</dbReference>